<dbReference type="InterPro" id="IPR014229">
    <property type="entry name" value="Spore_YtfJ"/>
</dbReference>
<dbReference type="Proteomes" id="UP000501452">
    <property type="component" value="Chromosome"/>
</dbReference>
<protein>
    <submittedName>
        <fullName evidence="2">Sporulation protein</fullName>
    </submittedName>
</protein>
<dbReference type="Pfam" id="PF09579">
    <property type="entry name" value="Spore_YtfJ"/>
    <property type="match status" value="1"/>
</dbReference>
<evidence type="ECO:0000256" key="1">
    <source>
        <dbReference type="SAM" id="MobiDB-lite"/>
    </source>
</evidence>
<dbReference type="RefSeq" id="WP_166179207.1">
    <property type="nucleotide sequence ID" value="NZ_CP045119.1"/>
</dbReference>
<keyword evidence="3" id="KW-1185">Reference proteome</keyword>
<dbReference type="AlphaFoldDB" id="A0A6G8QEA1"/>
<evidence type="ECO:0000313" key="2">
    <source>
        <dbReference type="EMBL" id="QIN84731.1"/>
    </source>
</evidence>
<feature type="region of interest" description="Disordered" evidence="1">
    <location>
        <begin position="47"/>
        <end position="74"/>
    </location>
</feature>
<organism evidence="2 3">
    <name type="scientific">Rubrobacter tropicus</name>
    <dbReference type="NCBI Taxonomy" id="2653851"/>
    <lineage>
        <taxon>Bacteria</taxon>
        <taxon>Bacillati</taxon>
        <taxon>Actinomycetota</taxon>
        <taxon>Rubrobacteria</taxon>
        <taxon>Rubrobacterales</taxon>
        <taxon>Rubrobacteraceae</taxon>
        <taxon>Rubrobacter</taxon>
    </lineage>
</organism>
<sequence>MKDDAKPNLEPVEKAVERLGVNAVFGEPVREGDVTVIPVAEVRLGYGHGSGRSAEDAPGADEGSGGGSGLGGRASPKGYIRISFEGARFEPVLDVTRMALAGIALAA</sequence>
<reference evidence="2 3" key="1">
    <citation type="submission" date="2019-10" db="EMBL/GenBank/DDBJ databases">
        <title>Rubrobacter sp nov SCSIO 52090 isolated from a deep-sea sediment in the South China Sea.</title>
        <authorList>
            <person name="Chen R.W."/>
        </authorList>
    </citation>
    <scope>NUCLEOTIDE SEQUENCE [LARGE SCALE GENOMIC DNA]</scope>
    <source>
        <strain evidence="2 3">SCSIO 52909</strain>
    </source>
</reference>
<accession>A0A6G8QEA1</accession>
<dbReference type="EMBL" id="CP045119">
    <property type="protein sequence ID" value="QIN84731.1"/>
    <property type="molecule type" value="Genomic_DNA"/>
</dbReference>
<proteinExistence type="predicted"/>
<dbReference type="KEGG" id="rub:GBA63_20315"/>
<evidence type="ECO:0000313" key="3">
    <source>
        <dbReference type="Proteomes" id="UP000501452"/>
    </source>
</evidence>
<feature type="compositionally biased region" description="Gly residues" evidence="1">
    <location>
        <begin position="62"/>
        <end position="72"/>
    </location>
</feature>
<gene>
    <name evidence="2" type="ORF">GBA63_20315</name>
</gene>
<name>A0A6G8QEA1_9ACTN</name>